<accession>A0A402A8U5</accession>
<evidence type="ECO:0000313" key="1">
    <source>
        <dbReference type="EMBL" id="GCE15563.1"/>
    </source>
</evidence>
<protein>
    <submittedName>
        <fullName evidence="1">Uncharacterized protein</fullName>
    </submittedName>
</protein>
<gene>
    <name evidence="1" type="ORF">KTT_54220</name>
</gene>
<comment type="caution">
    <text evidence="1">The sequence shown here is derived from an EMBL/GenBank/DDBJ whole genome shotgun (WGS) entry which is preliminary data.</text>
</comment>
<keyword evidence="2" id="KW-1185">Reference proteome</keyword>
<organism evidence="1 2">
    <name type="scientific">Tengunoibacter tsumagoiensis</name>
    <dbReference type="NCBI Taxonomy" id="2014871"/>
    <lineage>
        <taxon>Bacteria</taxon>
        <taxon>Bacillati</taxon>
        <taxon>Chloroflexota</taxon>
        <taxon>Ktedonobacteria</taxon>
        <taxon>Ktedonobacterales</taxon>
        <taxon>Dictyobacteraceae</taxon>
        <taxon>Tengunoibacter</taxon>
    </lineage>
</organism>
<dbReference type="Proteomes" id="UP000287352">
    <property type="component" value="Unassembled WGS sequence"/>
</dbReference>
<sequence length="80" mass="9388">MELLSHQFWQIERLATEGLFGTTTRPEYTYSVYHGLAYLQKAEEASRYAHRAYEIFTAVGDKDHARRAERLLPERLRGVD</sequence>
<dbReference type="EMBL" id="BIFR01000002">
    <property type="protein sequence ID" value="GCE15563.1"/>
    <property type="molecule type" value="Genomic_DNA"/>
</dbReference>
<evidence type="ECO:0000313" key="2">
    <source>
        <dbReference type="Proteomes" id="UP000287352"/>
    </source>
</evidence>
<name>A0A402A8U5_9CHLR</name>
<dbReference type="RefSeq" id="WP_126583006.1">
    <property type="nucleotide sequence ID" value="NZ_BIFR01000002.1"/>
</dbReference>
<reference evidence="2" key="1">
    <citation type="submission" date="2018-12" db="EMBL/GenBank/DDBJ databases">
        <title>Tengunoibacter tsumagoiensis gen. nov., sp. nov., Dictyobacter kobayashii sp. nov., D. alpinus sp. nov., and D. joshuensis sp. nov. and description of Dictyobacteraceae fam. nov. within the order Ktedonobacterales isolated from Tengu-no-mugimeshi.</title>
        <authorList>
            <person name="Wang C.M."/>
            <person name="Zheng Y."/>
            <person name="Sakai Y."/>
            <person name="Toyoda A."/>
            <person name="Minakuchi Y."/>
            <person name="Abe K."/>
            <person name="Yokota A."/>
            <person name="Yabe S."/>
        </authorList>
    </citation>
    <scope>NUCLEOTIDE SEQUENCE [LARGE SCALE GENOMIC DNA]</scope>
    <source>
        <strain evidence="2">Uno3</strain>
    </source>
</reference>
<proteinExistence type="predicted"/>
<dbReference type="AlphaFoldDB" id="A0A402A8U5"/>